<accession>A0A6B9XWY4</accession>
<organism evidence="2 3">
    <name type="scientific">Enterobacter phage vB_EclM_CIP9</name>
    <dbReference type="NCBI Taxonomy" id="2696340"/>
    <lineage>
        <taxon>Viruses</taxon>
        <taxon>Duplodnaviria</taxon>
        <taxon>Heunggongvirae</taxon>
        <taxon>Uroviricota</taxon>
        <taxon>Caudoviricetes</taxon>
        <taxon>Pantevenvirales</taxon>
        <taxon>Straboviridae</taxon>
        <taxon>Tevenvirinae</taxon>
        <taxon>Kanagawavirus</taxon>
        <taxon>Kanagawavirus cipnine</taxon>
    </lineage>
</organism>
<dbReference type="Pfam" id="PF24193">
    <property type="entry name" value="DUF7418"/>
    <property type="match status" value="1"/>
</dbReference>
<gene>
    <name evidence="2" type="ORF">CPT_CIP9_101</name>
</gene>
<feature type="domain" description="DUF7418" evidence="1">
    <location>
        <begin position="1"/>
        <end position="93"/>
    </location>
</feature>
<dbReference type="EMBL" id="MN882610">
    <property type="protein sequence ID" value="QHS01637.1"/>
    <property type="molecule type" value="Genomic_DNA"/>
</dbReference>
<reference evidence="3" key="1">
    <citation type="submission" date="2019-12" db="EMBL/GenBank/DDBJ databases">
        <authorList>
            <person name="Wang K."/>
            <person name="Tamayo M.G."/>
            <person name="Penner T.V."/>
            <person name="Cook B.W.M."/>
            <person name="Court D.A."/>
            <person name="Theriault S.S."/>
        </authorList>
    </citation>
    <scope>NUCLEOTIDE SEQUENCE [LARGE SCALE GENOMIC DNA]</scope>
</reference>
<sequence>MINPMNDLTPGIKHSTLHGNHHAENVYCKDVQIKHGAGILYCNDLYFGVDFSTLDKSKLNFNDRCYEGTLYVEDVYINGSHSQGLNPPKEENDSEQ</sequence>
<keyword evidence="3" id="KW-1185">Reference proteome</keyword>
<dbReference type="Proteomes" id="UP000465071">
    <property type="component" value="Segment"/>
</dbReference>
<name>A0A6B9XWY4_9CAUD</name>
<evidence type="ECO:0000313" key="3">
    <source>
        <dbReference type="Proteomes" id="UP000465071"/>
    </source>
</evidence>
<proteinExistence type="predicted"/>
<protein>
    <recommendedName>
        <fullName evidence="1">DUF7418 domain-containing protein</fullName>
    </recommendedName>
</protein>
<dbReference type="InterPro" id="IPR055841">
    <property type="entry name" value="DUF7418"/>
</dbReference>
<evidence type="ECO:0000259" key="1">
    <source>
        <dbReference type="Pfam" id="PF24193"/>
    </source>
</evidence>
<evidence type="ECO:0000313" key="2">
    <source>
        <dbReference type="EMBL" id="QHS01637.1"/>
    </source>
</evidence>